<dbReference type="RefSeq" id="WP_152872654.1">
    <property type="nucleotide sequence ID" value="NZ_WBSL01000024.1"/>
</dbReference>
<dbReference type="PANTHER" id="PTHR12526">
    <property type="entry name" value="GLYCOSYLTRANSFERASE"/>
    <property type="match status" value="1"/>
</dbReference>
<gene>
    <name evidence="1" type="ORF">F8S09_17130</name>
</gene>
<dbReference type="GO" id="GO:0016740">
    <property type="term" value="F:transferase activity"/>
    <property type="evidence" value="ECO:0007669"/>
    <property type="project" value="UniProtKB-KW"/>
</dbReference>
<dbReference type="AlphaFoldDB" id="A0A7X1NYY9"/>
<dbReference type="Gene3D" id="3.40.50.2000">
    <property type="entry name" value="Glycogen Phosphorylase B"/>
    <property type="match status" value="2"/>
</dbReference>
<dbReference type="PANTHER" id="PTHR12526:SF630">
    <property type="entry name" value="GLYCOSYLTRANSFERASE"/>
    <property type="match status" value="1"/>
</dbReference>
<evidence type="ECO:0000313" key="1">
    <source>
        <dbReference type="EMBL" id="MPY68378.1"/>
    </source>
</evidence>
<organism evidence="1 2">
    <name type="scientific">Deinococcus terrestris</name>
    <dbReference type="NCBI Taxonomy" id="2651870"/>
    <lineage>
        <taxon>Bacteria</taxon>
        <taxon>Thermotogati</taxon>
        <taxon>Deinococcota</taxon>
        <taxon>Deinococci</taxon>
        <taxon>Deinococcales</taxon>
        <taxon>Deinococcaceae</taxon>
        <taxon>Deinococcus</taxon>
    </lineage>
</organism>
<protein>
    <submittedName>
        <fullName evidence="1">Glycosyltransferase family 4 protein</fullName>
    </submittedName>
</protein>
<sequence>MRVSIVQEQRFIHLANGETYDDGHSTYELWQRYLSHFEEVQVIGRSRLVNVLPPGYRRVDGPGVKVFHLPDYHGPESFVLRVLPLLSRLMQAFEPGEAVILRVSGTLASLSAPLLRWRRQPFAVEVINDPAQVFSRGGVQHPLRRLFRWGYASQTRWQCRVSSASLYVTRRALQEAYPSRPGTPVFGVSDVRLPPEAYASARVYSGPGLRAVMVGSLQHWYKGPDIAIRALAQLRAQGLPVTLRIVGQGLKRPECEALARELGVEHACTFVGQRPTPEAVRRDLAQADLFVMPSRTEGLPRALVEAMAQGLPAVGSRVSGIPELLPEDALVTPGSAEEFAEVWGAWARDPVRLTAGSQRNFAEARTYAEPILSAERGDFLKAVRRATQARG</sequence>
<dbReference type="EMBL" id="WBSL01000024">
    <property type="protein sequence ID" value="MPY68378.1"/>
    <property type="molecule type" value="Genomic_DNA"/>
</dbReference>
<reference evidence="1 2" key="1">
    <citation type="submission" date="2019-10" db="EMBL/GenBank/DDBJ databases">
        <title>Deinococcus sp. isolated from soil.</title>
        <authorList>
            <person name="Li Y."/>
            <person name="Wang J."/>
        </authorList>
    </citation>
    <scope>NUCLEOTIDE SEQUENCE [LARGE SCALE GENOMIC DNA]</scope>
    <source>
        <strain evidence="1 2">SDU3-2</strain>
    </source>
</reference>
<proteinExistence type="predicted"/>
<keyword evidence="1" id="KW-0808">Transferase</keyword>
<name>A0A7X1NYY9_9DEIO</name>
<dbReference type="Pfam" id="PF13692">
    <property type="entry name" value="Glyco_trans_1_4"/>
    <property type="match status" value="1"/>
</dbReference>
<comment type="caution">
    <text evidence="1">The sequence shown here is derived from an EMBL/GenBank/DDBJ whole genome shotgun (WGS) entry which is preliminary data.</text>
</comment>
<accession>A0A7X1NYY9</accession>
<keyword evidence="2" id="KW-1185">Reference proteome</keyword>
<dbReference type="Proteomes" id="UP000484842">
    <property type="component" value="Unassembled WGS sequence"/>
</dbReference>
<evidence type="ECO:0000313" key="2">
    <source>
        <dbReference type="Proteomes" id="UP000484842"/>
    </source>
</evidence>
<dbReference type="SUPFAM" id="SSF53756">
    <property type="entry name" value="UDP-Glycosyltransferase/glycogen phosphorylase"/>
    <property type="match status" value="1"/>
</dbReference>